<accession>A0A144VHT8</accession>
<name>A0A144VHT8_ENTCL</name>
<dbReference type="AlphaFoldDB" id="A0A144VHT8"/>
<sequence>MIHNIFNGIQNGVYSVMNLIMSPFRVEPVWFDSHSCSYILMTCPHD</sequence>
<protein>
    <submittedName>
        <fullName evidence="1">Uncharacterized protein</fullName>
    </submittedName>
</protein>
<reference evidence="1 2" key="1">
    <citation type="submission" date="2016-03" db="EMBL/GenBank/DDBJ databases">
        <authorList>
            <consortium name="Pathogen Informatics"/>
        </authorList>
    </citation>
    <scope>NUCLEOTIDE SEQUENCE [LARGE SCALE GENOMIC DNA]</scope>
    <source>
        <strain evidence="2">e1252</strain>
    </source>
</reference>
<evidence type="ECO:0000313" key="1">
    <source>
        <dbReference type="EMBL" id="CZW52447.1"/>
    </source>
</evidence>
<proteinExistence type="predicted"/>
<gene>
    <name evidence="1" type="ORF">SAMEA2273318_05002</name>
</gene>
<dbReference type="EMBL" id="FJXR01000067">
    <property type="protein sequence ID" value="CZW52447.1"/>
    <property type="molecule type" value="Genomic_DNA"/>
</dbReference>
<dbReference type="Proteomes" id="UP000076008">
    <property type="component" value="Unassembled WGS sequence"/>
</dbReference>
<evidence type="ECO:0000313" key="2">
    <source>
        <dbReference type="Proteomes" id="UP000076008"/>
    </source>
</evidence>
<organism evidence="1 2">
    <name type="scientific">Enterobacter cloacae</name>
    <dbReference type="NCBI Taxonomy" id="550"/>
    <lineage>
        <taxon>Bacteria</taxon>
        <taxon>Pseudomonadati</taxon>
        <taxon>Pseudomonadota</taxon>
        <taxon>Gammaproteobacteria</taxon>
        <taxon>Enterobacterales</taxon>
        <taxon>Enterobacteriaceae</taxon>
        <taxon>Enterobacter</taxon>
        <taxon>Enterobacter cloacae complex</taxon>
    </lineage>
</organism>